<gene>
    <name evidence="7" type="ordered locus">Belba_3225</name>
</gene>
<dbReference type="EMBL" id="CP003281">
    <property type="protein sequence ID" value="AFL85735.1"/>
    <property type="molecule type" value="Genomic_DNA"/>
</dbReference>
<protein>
    <submittedName>
        <fullName evidence="7">Cbb3-type cytochrome oxidase, cytochrome c subunit</fullName>
    </submittedName>
</protein>
<feature type="domain" description="Cytochrome c" evidence="6">
    <location>
        <begin position="223"/>
        <end position="308"/>
    </location>
</feature>
<sequence>MNFHKDHKLLVGTSFLGFLFLSILIAVLPAIQLQQVEPLPAMQPLSALEREGLRIYVEENCMACHTQQVRNIEMDKAWGSRPSLASDYYFSKVRMDVWRQSPSLLGSERTGPDLTNAGLRQPGKEWHLLHLFNPRTVVKESIMPSYPWLFEIKKTEAVLSSDTKVAVPEKYLPNPGHTVVASEKALALVAYLQSLKQAELPGPADREFIPSSRKTKTSEDSGDLGLDGQTLYMQNCAACHQSDGSGLTGAFPPLAGSAIVKNDDPSLLIQIILEGFDARTEYGVMQGFGDILSDEEIAAIANHERKSWGNNAKPVSIEEVRNIREYVKQLNQ</sequence>
<dbReference type="InterPro" id="IPR036909">
    <property type="entry name" value="Cyt_c-like_dom_sf"/>
</dbReference>
<dbReference type="Proteomes" id="UP000006050">
    <property type="component" value="Chromosome"/>
</dbReference>
<dbReference type="KEGG" id="bbd:Belba_3225"/>
<dbReference type="OrthoDB" id="9811395at2"/>
<evidence type="ECO:0000256" key="3">
    <source>
        <dbReference type="ARBA" id="ARBA00023004"/>
    </source>
</evidence>
<name>I3Z917_BELBD</name>
<dbReference type="STRING" id="866536.Belba_3225"/>
<evidence type="ECO:0000313" key="7">
    <source>
        <dbReference type="EMBL" id="AFL85735.1"/>
    </source>
</evidence>
<dbReference type="PANTHER" id="PTHR35008">
    <property type="entry name" value="BLL4482 PROTEIN-RELATED"/>
    <property type="match status" value="1"/>
</dbReference>
<feature type="region of interest" description="Disordered" evidence="5">
    <location>
        <begin position="203"/>
        <end position="223"/>
    </location>
</feature>
<keyword evidence="3 4" id="KW-0408">Iron</keyword>
<dbReference type="GO" id="GO:0020037">
    <property type="term" value="F:heme binding"/>
    <property type="evidence" value="ECO:0007669"/>
    <property type="project" value="InterPro"/>
</dbReference>
<dbReference type="Gene3D" id="1.10.760.10">
    <property type="entry name" value="Cytochrome c-like domain"/>
    <property type="match status" value="2"/>
</dbReference>
<evidence type="ECO:0000259" key="6">
    <source>
        <dbReference type="PROSITE" id="PS51007"/>
    </source>
</evidence>
<evidence type="ECO:0000256" key="4">
    <source>
        <dbReference type="PROSITE-ProRule" id="PRU00433"/>
    </source>
</evidence>
<dbReference type="PATRIC" id="fig|866536.3.peg.3345"/>
<organism evidence="7 8">
    <name type="scientific">Belliella baltica (strain DSM 15883 / CIP 108006 / LMG 21964 / BA134)</name>
    <dbReference type="NCBI Taxonomy" id="866536"/>
    <lineage>
        <taxon>Bacteria</taxon>
        <taxon>Pseudomonadati</taxon>
        <taxon>Bacteroidota</taxon>
        <taxon>Cytophagia</taxon>
        <taxon>Cytophagales</taxon>
        <taxon>Cyclobacteriaceae</taxon>
        <taxon>Belliella</taxon>
    </lineage>
</organism>
<dbReference type="InterPro" id="IPR003468">
    <property type="entry name" value="Cyt_c_oxidase_monohaem-su/FixO"/>
</dbReference>
<dbReference type="Pfam" id="PF02433">
    <property type="entry name" value="FixO"/>
    <property type="match status" value="1"/>
</dbReference>
<dbReference type="AlphaFoldDB" id="I3Z917"/>
<keyword evidence="2 4" id="KW-0479">Metal-binding</keyword>
<dbReference type="Pfam" id="PF13442">
    <property type="entry name" value="Cytochrome_CBB3"/>
    <property type="match status" value="1"/>
</dbReference>
<dbReference type="GO" id="GO:0046872">
    <property type="term" value="F:metal ion binding"/>
    <property type="evidence" value="ECO:0007669"/>
    <property type="project" value="UniProtKB-KW"/>
</dbReference>
<keyword evidence="8" id="KW-1185">Reference proteome</keyword>
<dbReference type="InterPro" id="IPR051459">
    <property type="entry name" value="Cytochrome_c-type_DH"/>
</dbReference>
<dbReference type="SUPFAM" id="SSF46626">
    <property type="entry name" value="Cytochrome c"/>
    <property type="match status" value="2"/>
</dbReference>
<evidence type="ECO:0000256" key="2">
    <source>
        <dbReference type="ARBA" id="ARBA00022723"/>
    </source>
</evidence>
<dbReference type="RefSeq" id="WP_014773674.1">
    <property type="nucleotide sequence ID" value="NC_018010.1"/>
</dbReference>
<dbReference type="PROSITE" id="PS51007">
    <property type="entry name" value="CYTC"/>
    <property type="match status" value="2"/>
</dbReference>
<evidence type="ECO:0000256" key="1">
    <source>
        <dbReference type="ARBA" id="ARBA00022617"/>
    </source>
</evidence>
<accession>I3Z917</accession>
<evidence type="ECO:0000256" key="5">
    <source>
        <dbReference type="SAM" id="MobiDB-lite"/>
    </source>
</evidence>
<keyword evidence="1 4" id="KW-0349">Heme</keyword>
<dbReference type="eggNOG" id="COG2010">
    <property type="taxonomic scope" value="Bacteria"/>
</dbReference>
<reference evidence="8" key="1">
    <citation type="submission" date="2012-06" db="EMBL/GenBank/DDBJ databases">
        <title>The complete genome of Belliella baltica DSM 15883.</title>
        <authorList>
            <person name="Lucas S."/>
            <person name="Copeland A."/>
            <person name="Lapidus A."/>
            <person name="Goodwin L."/>
            <person name="Pitluck S."/>
            <person name="Peters L."/>
            <person name="Mikhailova N."/>
            <person name="Davenport K."/>
            <person name="Kyrpides N."/>
            <person name="Mavromatis K."/>
            <person name="Pagani I."/>
            <person name="Ivanova N."/>
            <person name="Ovchinnikova G."/>
            <person name="Zeytun A."/>
            <person name="Detter J.C."/>
            <person name="Han C."/>
            <person name="Land M."/>
            <person name="Hauser L."/>
            <person name="Markowitz V."/>
            <person name="Cheng J.-F."/>
            <person name="Hugenholtz P."/>
            <person name="Woyke T."/>
            <person name="Wu D."/>
            <person name="Tindall B."/>
            <person name="Pomrenke H."/>
            <person name="Brambilla E."/>
            <person name="Klenk H.-P."/>
            <person name="Eisen J.A."/>
        </authorList>
    </citation>
    <scope>NUCLEOTIDE SEQUENCE [LARGE SCALE GENOMIC DNA]</scope>
    <source>
        <strain evidence="8">DSM 15883 / CIP 108006 / LMG 21964 / BA134</strain>
    </source>
</reference>
<dbReference type="eggNOG" id="COG2993">
    <property type="taxonomic scope" value="Bacteria"/>
</dbReference>
<evidence type="ECO:0000313" key="8">
    <source>
        <dbReference type="Proteomes" id="UP000006050"/>
    </source>
</evidence>
<dbReference type="InterPro" id="IPR009056">
    <property type="entry name" value="Cyt_c-like_dom"/>
</dbReference>
<dbReference type="HOGENOM" id="CLU_050647_0_0_10"/>
<feature type="domain" description="Cytochrome c" evidence="6">
    <location>
        <begin position="47"/>
        <end position="196"/>
    </location>
</feature>
<proteinExistence type="predicted"/>
<dbReference type="GO" id="GO:0009055">
    <property type="term" value="F:electron transfer activity"/>
    <property type="evidence" value="ECO:0007669"/>
    <property type="project" value="InterPro"/>
</dbReference>
<dbReference type="PANTHER" id="PTHR35008:SF8">
    <property type="entry name" value="ALCOHOL DEHYDROGENASE CYTOCHROME C SUBUNIT"/>
    <property type="match status" value="1"/>
</dbReference>